<evidence type="ECO:0000256" key="2">
    <source>
        <dbReference type="SAM" id="SignalP"/>
    </source>
</evidence>
<gene>
    <name evidence="3" type="ORF">DUNSADRAFT_18492</name>
</gene>
<feature type="chain" id="PRO_5045277844" description="Encoded protein" evidence="2">
    <location>
        <begin position="17"/>
        <end position="173"/>
    </location>
</feature>
<reference evidence="3" key="1">
    <citation type="submission" date="2017-08" db="EMBL/GenBank/DDBJ databases">
        <authorList>
            <person name="Polle J.E."/>
            <person name="Barry K."/>
            <person name="Cushman J."/>
            <person name="Schmutz J."/>
            <person name="Tran D."/>
            <person name="Hathwaick L.T."/>
            <person name="Yim W.C."/>
            <person name="Jenkins J."/>
            <person name="Mckie-Krisberg Z.M."/>
            <person name="Prochnik S."/>
            <person name="Lindquist E."/>
            <person name="Dockter R.B."/>
            <person name="Adam C."/>
            <person name="Molina H."/>
            <person name="Bunkerborg J."/>
            <person name="Jin E."/>
            <person name="Buchheim M."/>
            <person name="Magnuson J."/>
        </authorList>
    </citation>
    <scope>NUCLEOTIDE SEQUENCE</scope>
    <source>
        <strain evidence="3">CCAP 19/18</strain>
    </source>
</reference>
<keyword evidence="2" id="KW-0732">Signal</keyword>
<protein>
    <recommendedName>
        <fullName evidence="5">Encoded protein</fullName>
    </recommendedName>
</protein>
<name>A0ABQ7GYZ2_DUNSA</name>
<dbReference type="Proteomes" id="UP000815325">
    <property type="component" value="Unassembled WGS sequence"/>
</dbReference>
<accession>A0ABQ7GYZ2</accession>
<dbReference type="EMBL" id="MU069531">
    <property type="protein sequence ID" value="KAF5839830.1"/>
    <property type="molecule type" value="Genomic_DNA"/>
</dbReference>
<evidence type="ECO:0000313" key="4">
    <source>
        <dbReference type="Proteomes" id="UP000815325"/>
    </source>
</evidence>
<evidence type="ECO:0000313" key="3">
    <source>
        <dbReference type="EMBL" id="KAF5839830.1"/>
    </source>
</evidence>
<proteinExistence type="predicted"/>
<comment type="caution">
    <text evidence="3">The sequence shown here is derived from an EMBL/GenBank/DDBJ whole genome shotgun (WGS) entry which is preliminary data.</text>
</comment>
<keyword evidence="4" id="KW-1185">Reference proteome</keyword>
<evidence type="ECO:0000256" key="1">
    <source>
        <dbReference type="SAM" id="MobiDB-lite"/>
    </source>
</evidence>
<organism evidence="3 4">
    <name type="scientific">Dunaliella salina</name>
    <name type="common">Green alga</name>
    <name type="synonym">Protococcus salinus</name>
    <dbReference type="NCBI Taxonomy" id="3046"/>
    <lineage>
        <taxon>Eukaryota</taxon>
        <taxon>Viridiplantae</taxon>
        <taxon>Chlorophyta</taxon>
        <taxon>core chlorophytes</taxon>
        <taxon>Chlorophyceae</taxon>
        <taxon>CS clade</taxon>
        <taxon>Chlamydomonadales</taxon>
        <taxon>Dunaliellaceae</taxon>
        <taxon>Dunaliella</taxon>
    </lineage>
</organism>
<evidence type="ECO:0008006" key="5">
    <source>
        <dbReference type="Google" id="ProtNLM"/>
    </source>
</evidence>
<feature type="signal peptide" evidence="2">
    <location>
        <begin position="1"/>
        <end position="16"/>
    </location>
</feature>
<sequence length="173" mass="19097">MLGVLAFLLVTFNSRSYIPTEHRLIHCLKAENSIQIDNLNLNYPRGFSLLLTSLSLPKPATILDCMASVTFKQGDHAVCLKHEDRAATYAPSSCLCLYMCRECAQKMATGGKCKKCGALFAEVKRIVEDEAEGADRTVNIQLTKSGRLLSSQTAIRKREEPGDGEQPCEELSK</sequence>
<feature type="compositionally biased region" description="Acidic residues" evidence="1">
    <location>
        <begin position="162"/>
        <end position="173"/>
    </location>
</feature>
<feature type="region of interest" description="Disordered" evidence="1">
    <location>
        <begin position="151"/>
        <end position="173"/>
    </location>
</feature>